<dbReference type="Proteomes" id="UP000077628">
    <property type="component" value="Unassembled WGS sequence"/>
</dbReference>
<reference evidence="2" key="1">
    <citation type="submission" date="2016-03" db="EMBL/GenBank/DDBJ databases">
        <authorList>
            <person name="Heylen K."/>
            <person name="De Vos P."/>
            <person name="Vekeman B."/>
        </authorList>
    </citation>
    <scope>NUCLEOTIDE SEQUENCE [LARGE SCALE GENOMIC DNA]</scope>
    <source>
        <strain evidence="2">R-45383</strain>
    </source>
</reference>
<gene>
    <name evidence="1" type="ORF">A1355_07295</name>
</gene>
<keyword evidence="2" id="KW-1185">Reference proteome</keyword>
<protein>
    <submittedName>
        <fullName evidence="1">Uncharacterized protein</fullName>
    </submittedName>
</protein>
<accession>A0A177NJ39</accession>
<proteinExistence type="predicted"/>
<sequence>MPLNKNQAEGVNGTLVESVLSIVESPAVNCAVMLCAASAVPAISLPSAQNALAVRGPIARETATTKIAPYALRVAVS</sequence>
<comment type="caution">
    <text evidence="1">The sequence shown here is derived from an EMBL/GenBank/DDBJ whole genome shotgun (WGS) entry which is preliminary data.</text>
</comment>
<evidence type="ECO:0000313" key="2">
    <source>
        <dbReference type="Proteomes" id="UP000077628"/>
    </source>
</evidence>
<dbReference type="RefSeq" id="WP_064029260.1">
    <property type="nucleotide sequence ID" value="NZ_LUUK01000177.1"/>
</dbReference>
<name>A0A177NJ39_9GAMM</name>
<dbReference type="EMBL" id="LUUK01000177">
    <property type="protein sequence ID" value="OAI17443.1"/>
    <property type="molecule type" value="Genomic_DNA"/>
</dbReference>
<organism evidence="1 2">
    <name type="scientific">Methylomonas koyamae</name>
    <dbReference type="NCBI Taxonomy" id="702114"/>
    <lineage>
        <taxon>Bacteria</taxon>
        <taxon>Pseudomonadati</taxon>
        <taxon>Pseudomonadota</taxon>
        <taxon>Gammaproteobacteria</taxon>
        <taxon>Methylococcales</taxon>
        <taxon>Methylococcaceae</taxon>
        <taxon>Methylomonas</taxon>
    </lineage>
</organism>
<evidence type="ECO:0000313" key="1">
    <source>
        <dbReference type="EMBL" id="OAI17443.1"/>
    </source>
</evidence>
<dbReference type="AlphaFoldDB" id="A0A177NJ39"/>